<evidence type="ECO:0000256" key="6">
    <source>
        <dbReference type="SAM" id="Phobius"/>
    </source>
</evidence>
<keyword evidence="3 6" id="KW-0812">Transmembrane</keyword>
<dbReference type="GO" id="GO:0016020">
    <property type="term" value="C:membrane"/>
    <property type="evidence" value="ECO:0007669"/>
    <property type="project" value="UniProtKB-SubCell"/>
</dbReference>
<comment type="caution">
    <text evidence="7">The sequence shown here is derived from an EMBL/GenBank/DDBJ whole genome shotgun (WGS) entry which is preliminary data.</text>
</comment>
<reference evidence="7" key="1">
    <citation type="journal article" date="2021" name="PeerJ">
        <title>Extensive microbial diversity within the chicken gut microbiome revealed by metagenomics and culture.</title>
        <authorList>
            <person name="Gilroy R."/>
            <person name="Ravi A."/>
            <person name="Getino M."/>
            <person name="Pursley I."/>
            <person name="Horton D.L."/>
            <person name="Alikhan N.F."/>
            <person name="Baker D."/>
            <person name="Gharbi K."/>
            <person name="Hall N."/>
            <person name="Watson M."/>
            <person name="Adriaenssens E.M."/>
            <person name="Foster-Nyarko E."/>
            <person name="Jarju S."/>
            <person name="Secka A."/>
            <person name="Antonio M."/>
            <person name="Oren A."/>
            <person name="Chaudhuri R.R."/>
            <person name="La Ragione R."/>
            <person name="Hildebrand F."/>
            <person name="Pallen M.J."/>
        </authorList>
    </citation>
    <scope>NUCLEOTIDE SEQUENCE</scope>
    <source>
        <strain evidence="7">CHK183-1962</strain>
    </source>
</reference>
<feature type="transmembrane region" description="Helical" evidence="6">
    <location>
        <begin position="40"/>
        <end position="61"/>
    </location>
</feature>
<evidence type="ECO:0000313" key="7">
    <source>
        <dbReference type="EMBL" id="HIX76261.1"/>
    </source>
</evidence>
<dbReference type="EMBL" id="DXEK01000020">
    <property type="protein sequence ID" value="HIX76261.1"/>
    <property type="molecule type" value="Genomic_DNA"/>
</dbReference>
<dbReference type="Proteomes" id="UP000886890">
    <property type="component" value="Unassembled WGS sequence"/>
</dbReference>
<dbReference type="InterPro" id="IPR038728">
    <property type="entry name" value="YkvI-like"/>
</dbReference>
<evidence type="ECO:0000256" key="4">
    <source>
        <dbReference type="ARBA" id="ARBA00022989"/>
    </source>
</evidence>
<feature type="transmembrane region" description="Helical" evidence="6">
    <location>
        <begin position="122"/>
        <end position="142"/>
    </location>
</feature>
<accession>A0A9D1XBW4</accession>
<organism evidence="7 8">
    <name type="scientific">Candidatus Fusicatenibacter merdavium</name>
    <dbReference type="NCBI Taxonomy" id="2838600"/>
    <lineage>
        <taxon>Bacteria</taxon>
        <taxon>Bacillati</taxon>
        <taxon>Bacillota</taxon>
        <taxon>Clostridia</taxon>
        <taxon>Lachnospirales</taxon>
        <taxon>Lachnospiraceae</taxon>
        <taxon>Fusicatenibacter</taxon>
    </lineage>
</organism>
<feature type="transmembrane region" description="Helical" evidence="6">
    <location>
        <begin position="193"/>
        <end position="212"/>
    </location>
</feature>
<sequence length="388" mass="42012">MTKNSKSTGIILGVAFVWFTTHFGGGFASGAQIYSYFVRYGIWCLVMPVLAMLYNTVFFAYSLRFARKYEVYDYRSYNNAFYGKFAPVFSNLFEILYLCVMCVAPAVAFATGGATLSELTGLPYLMCTFLIGVFIFLVAVFGTDLVRKVATLLSVCIIAGLLVVYLPNIIANFSGVEAAVKSMTAADLSLGDALYSAFLYGTFQLSNIAVFVQHARSFENPGDAVKSMSVGFVVNALMMLMVVIGLMTVYTDPGAAGQSIPTLFMVQNGVGAAFMTPLISILIILGAVSTAVNMVAAMVKRICKENGTEQTAGGLRKEAEKKRYRISGKEAAAALVCCLVDFGIAQFGLLTLIQKAYSAIAYLAIPVILIPYVIRMLATRFDTRSDVL</sequence>
<evidence type="ECO:0000256" key="2">
    <source>
        <dbReference type="ARBA" id="ARBA00006434"/>
    </source>
</evidence>
<keyword evidence="5 6" id="KW-0472">Membrane</keyword>
<gene>
    <name evidence="7" type="ORF">H9734_01490</name>
</gene>
<evidence type="ECO:0000256" key="3">
    <source>
        <dbReference type="ARBA" id="ARBA00022692"/>
    </source>
</evidence>
<reference evidence="7" key="2">
    <citation type="submission" date="2021-04" db="EMBL/GenBank/DDBJ databases">
        <authorList>
            <person name="Gilroy R."/>
        </authorList>
    </citation>
    <scope>NUCLEOTIDE SEQUENCE</scope>
    <source>
        <strain evidence="7">CHK183-1962</strain>
    </source>
</reference>
<comment type="subcellular location">
    <subcellularLocation>
        <location evidence="1">Membrane</location>
        <topology evidence="1">Multi-pass membrane protein</topology>
    </subcellularLocation>
</comment>
<evidence type="ECO:0000256" key="5">
    <source>
        <dbReference type="ARBA" id="ARBA00023136"/>
    </source>
</evidence>
<keyword evidence="4 6" id="KW-1133">Transmembrane helix</keyword>
<feature type="transmembrane region" description="Helical" evidence="6">
    <location>
        <begin position="232"/>
        <end position="250"/>
    </location>
</feature>
<dbReference type="GO" id="GO:0022857">
    <property type="term" value="F:transmembrane transporter activity"/>
    <property type="evidence" value="ECO:0007669"/>
    <property type="project" value="InterPro"/>
</dbReference>
<comment type="similarity">
    <text evidence="2">Belongs to the sodium:solute symporter (SSF) (TC 2.A.21) family.</text>
</comment>
<dbReference type="PROSITE" id="PS50283">
    <property type="entry name" value="NA_SOLUT_SYMP_3"/>
    <property type="match status" value="1"/>
</dbReference>
<name>A0A9D1XBW4_9FIRM</name>
<protein>
    <submittedName>
        <fullName evidence="7">Uncharacterized protein</fullName>
    </submittedName>
</protein>
<feature type="transmembrane region" description="Helical" evidence="6">
    <location>
        <begin position="331"/>
        <end position="353"/>
    </location>
</feature>
<dbReference type="AlphaFoldDB" id="A0A9D1XBW4"/>
<evidence type="ECO:0000256" key="1">
    <source>
        <dbReference type="ARBA" id="ARBA00004141"/>
    </source>
</evidence>
<feature type="transmembrane region" description="Helical" evidence="6">
    <location>
        <begin position="359"/>
        <end position="378"/>
    </location>
</feature>
<dbReference type="PANTHER" id="PTHR37814">
    <property type="entry name" value="CONSERVED MEMBRANE PROTEIN"/>
    <property type="match status" value="1"/>
</dbReference>
<dbReference type="PANTHER" id="PTHR37814:SF1">
    <property type="entry name" value="MEMBRANE PROTEIN"/>
    <property type="match status" value="1"/>
</dbReference>
<dbReference type="Gene3D" id="1.20.1730.10">
    <property type="entry name" value="Sodium/glucose cotransporter"/>
    <property type="match status" value="1"/>
</dbReference>
<feature type="transmembrane region" description="Helical" evidence="6">
    <location>
        <begin position="149"/>
        <end position="173"/>
    </location>
</feature>
<proteinExistence type="inferred from homology"/>
<feature type="transmembrane region" description="Helical" evidence="6">
    <location>
        <begin position="270"/>
        <end position="296"/>
    </location>
</feature>
<dbReference type="InterPro" id="IPR038377">
    <property type="entry name" value="Na/Glc_symporter_sf"/>
</dbReference>
<dbReference type="InterPro" id="IPR001734">
    <property type="entry name" value="Na/solute_symporter"/>
</dbReference>
<feature type="transmembrane region" description="Helical" evidence="6">
    <location>
        <begin position="95"/>
        <end position="116"/>
    </location>
</feature>
<evidence type="ECO:0000313" key="8">
    <source>
        <dbReference type="Proteomes" id="UP000886890"/>
    </source>
</evidence>